<organism evidence="1 2">
    <name type="scientific">Campylobacter hyointestinalis subsp. hyointestinalis</name>
    <dbReference type="NCBI Taxonomy" id="91352"/>
    <lineage>
        <taxon>Bacteria</taxon>
        <taxon>Pseudomonadati</taxon>
        <taxon>Campylobacterota</taxon>
        <taxon>Epsilonproteobacteria</taxon>
        <taxon>Campylobacterales</taxon>
        <taxon>Campylobacteraceae</taxon>
        <taxon>Campylobacter</taxon>
    </lineage>
</organism>
<sequence length="71" mass="8626">MIWVYRIFVCVMLVLIYFKLDCLDRIDENLQLVRAFETEDRQNKDTLDSLRDTIEALYNDIDLIKDKLKIR</sequence>
<dbReference type="AlphaFoldDB" id="A0A9W5AP25"/>
<name>A0A9W5AP25_CAMHY</name>
<accession>A0A9W5AP25</accession>
<gene>
    <name evidence="1" type="ORF">ERS739223_00424</name>
</gene>
<dbReference type="EMBL" id="FAVC01000001">
    <property type="protein sequence ID" value="CUU73968.1"/>
    <property type="molecule type" value="Genomic_DNA"/>
</dbReference>
<reference evidence="1 2" key="1">
    <citation type="submission" date="2015-11" db="EMBL/GenBank/DDBJ databases">
        <authorList>
            <consortium name="Pathogen Informatics"/>
        </authorList>
    </citation>
    <scope>NUCLEOTIDE SEQUENCE [LARGE SCALE GENOMIC DNA]</scope>
    <source>
        <strain evidence="1 2">007A-0283</strain>
    </source>
</reference>
<proteinExistence type="predicted"/>
<dbReference type="RefSeq" id="WP_059434465.1">
    <property type="nucleotide sequence ID" value="NZ_FAUY01000002.1"/>
</dbReference>
<comment type="caution">
    <text evidence="1">The sequence shown here is derived from an EMBL/GenBank/DDBJ whole genome shotgun (WGS) entry which is preliminary data.</text>
</comment>
<protein>
    <submittedName>
        <fullName evidence="1">Uncharacterized protein</fullName>
    </submittedName>
</protein>
<evidence type="ECO:0000313" key="1">
    <source>
        <dbReference type="EMBL" id="CUU73968.1"/>
    </source>
</evidence>
<dbReference type="Proteomes" id="UP000052245">
    <property type="component" value="Unassembled WGS sequence"/>
</dbReference>
<evidence type="ECO:0000313" key="2">
    <source>
        <dbReference type="Proteomes" id="UP000052245"/>
    </source>
</evidence>